<dbReference type="Proteomes" id="UP000805193">
    <property type="component" value="Unassembled WGS sequence"/>
</dbReference>
<evidence type="ECO:0000313" key="2">
    <source>
        <dbReference type="Proteomes" id="UP000805193"/>
    </source>
</evidence>
<sequence>MTLLAVESAVAEAVSGFNQDVAKTSKAVTEQLRCSTGSCLTRRSLEKDKQRHSKADKAHTESEKVKEMTKRHKPNMTQYYLLPRTQVFAVGVRDPMNLNVKPSTTPLECINVQLQLGKGPRLFKAINFGRQLNKQTQLSVNLHQPPEHVTLSSLTLASSSALTSLTPT</sequence>
<gene>
    <name evidence="1" type="ORF">HPB47_009219</name>
</gene>
<proteinExistence type="predicted"/>
<name>A0AC60P2N3_IXOPE</name>
<evidence type="ECO:0000313" key="1">
    <source>
        <dbReference type="EMBL" id="KAG0413615.1"/>
    </source>
</evidence>
<organism evidence="1 2">
    <name type="scientific">Ixodes persulcatus</name>
    <name type="common">Taiga tick</name>
    <dbReference type="NCBI Taxonomy" id="34615"/>
    <lineage>
        <taxon>Eukaryota</taxon>
        <taxon>Metazoa</taxon>
        <taxon>Ecdysozoa</taxon>
        <taxon>Arthropoda</taxon>
        <taxon>Chelicerata</taxon>
        <taxon>Arachnida</taxon>
        <taxon>Acari</taxon>
        <taxon>Parasitiformes</taxon>
        <taxon>Ixodida</taxon>
        <taxon>Ixodoidea</taxon>
        <taxon>Ixodidae</taxon>
        <taxon>Ixodinae</taxon>
        <taxon>Ixodes</taxon>
    </lineage>
</organism>
<dbReference type="EMBL" id="JABSTQ010011245">
    <property type="protein sequence ID" value="KAG0413615.1"/>
    <property type="molecule type" value="Genomic_DNA"/>
</dbReference>
<keyword evidence="2" id="KW-1185">Reference proteome</keyword>
<accession>A0AC60P2N3</accession>
<protein>
    <submittedName>
        <fullName evidence="1">Uncharacterized protein</fullName>
    </submittedName>
</protein>
<comment type="caution">
    <text evidence="1">The sequence shown here is derived from an EMBL/GenBank/DDBJ whole genome shotgun (WGS) entry which is preliminary data.</text>
</comment>
<reference evidence="1 2" key="1">
    <citation type="journal article" date="2020" name="Cell">
        <title>Large-Scale Comparative Analyses of Tick Genomes Elucidate Their Genetic Diversity and Vector Capacities.</title>
        <authorList>
            <consortium name="Tick Genome and Microbiome Consortium (TIGMIC)"/>
            <person name="Jia N."/>
            <person name="Wang J."/>
            <person name="Shi W."/>
            <person name="Du L."/>
            <person name="Sun Y."/>
            <person name="Zhan W."/>
            <person name="Jiang J.F."/>
            <person name="Wang Q."/>
            <person name="Zhang B."/>
            <person name="Ji P."/>
            <person name="Bell-Sakyi L."/>
            <person name="Cui X.M."/>
            <person name="Yuan T.T."/>
            <person name="Jiang B.G."/>
            <person name="Yang W.F."/>
            <person name="Lam T.T."/>
            <person name="Chang Q.C."/>
            <person name="Ding S.J."/>
            <person name="Wang X.J."/>
            <person name="Zhu J.G."/>
            <person name="Ruan X.D."/>
            <person name="Zhao L."/>
            <person name="Wei J.T."/>
            <person name="Ye R.Z."/>
            <person name="Que T.C."/>
            <person name="Du C.H."/>
            <person name="Zhou Y.H."/>
            <person name="Cheng J.X."/>
            <person name="Dai P.F."/>
            <person name="Guo W.B."/>
            <person name="Han X.H."/>
            <person name="Huang E.J."/>
            <person name="Li L.F."/>
            <person name="Wei W."/>
            <person name="Gao Y.C."/>
            <person name="Liu J.Z."/>
            <person name="Shao H.Z."/>
            <person name="Wang X."/>
            <person name="Wang C.C."/>
            <person name="Yang T.C."/>
            <person name="Huo Q.B."/>
            <person name="Li W."/>
            <person name="Chen H.Y."/>
            <person name="Chen S.E."/>
            <person name="Zhou L.G."/>
            <person name="Ni X.B."/>
            <person name="Tian J.H."/>
            <person name="Sheng Y."/>
            <person name="Liu T."/>
            <person name="Pan Y.S."/>
            <person name="Xia L.Y."/>
            <person name="Li J."/>
            <person name="Zhao F."/>
            <person name="Cao W.C."/>
        </authorList>
    </citation>
    <scope>NUCLEOTIDE SEQUENCE [LARGE SCALE GENOMIC DNA]</scope>
    <source>
        <strain evidence="1">Iper-2018</strain>
    </source>
</reference>